<accession>A0A067TMX2</accession>
<gene>
    <name evidence="1" type="ORF">GALMADRAFT_715001</name>
</gene>
<evidence type="ECO:0000313" key="1">
    <source>
        <dbReference type="EMBL" id="KDR84486.1"/>
    </source>
</evidence>
<keyword evidence="2" id="KW-1185">Reference proteome</keyword>
<dbReference type="InterPro" id="IPR032675">
    <property type="entry name" value="LRR_dom_sf"/>
</dbReference>
<reference evidence="2" key="1">
    <citation type="journal article" date="2014" name="Proc. Natl. Acad. Sci. U.S.A.">
        <title>Extensive sampling of basidiomycete genomes demonstrates inadequacy of the white-rot/brown-rot paradigm for wood decay fungi.</title>
        <authorList>
            <person name="Riley R."/>
            <person name="Salamov A.A."/>
            <person name="Brown D.W."/>
            <person name="Nagy L.G."/>
            <person name="Floudas D."/>
            <person name="Held B.W."/>
            <person name="Levasseur A."/>
            <person name="Lombard V."/>
            <person name="Morin E."/>
            <person name="Otillar R."/>
            <person name="Lindquist E.A."/>
            <person name="Sun H."/>
            <person name="LaButti K.M."/>
            <person name="Schmutz J."/>
            <person name="Jabbour D."/>
            <person name="Luo H."/>
            <person name="Baker S.E."/>
            <person name="Pisabarro A.G."/>
            <person name="Walton J.D."/>
            <person name="Blanchette R.A."/>
            <person name="Henrissat B."/>
            <person name="Martin F."/>
            <person name="Cullen D."/>
            <person name="Hibbett D.S."/>
            <person name="Grigoriev I.V."/>
        </authorList>
    </citation>
    <scope>NUCLEOTIDE SEQUENCE [LARGE SCALE GENOMIC DNA]</scope>
    <source>
        <strain evidence="2">CBS 339.88</strain>
    </source>
</reference>
<dbReference type="EMBL" id="KL142368">
    <property type="protein sequence ID" value="KDR84486.1"/>
    <property type="molecule type" value="Genomic_DNA"/>
</dbReference>
<dbReference type="HOGENOM" id="CLU_030662_0_0_1"/>
<dbReference type="Proteomes" id="UP000027222">
    <property type="component" value="Unassembled WGS sequence"/>
</dbReference>
<sequence length="534" mass="60620">MEQGCLGYPAPIELGIHNLPNELFLLIFAMNADMFSDINALKDTHRTALVSKKWRQILLDSPSIWGKHIDLNVLCKDTTVKEEWTSEILRRSTGALLWIRGAVSGRQTRMFFEPLIKNNWTQIQKLVVDVAPIDESSPTWQTILQPAPNLETFEVRFYHYNPKEGLNFHAPWTVTSEDELLFSRFTRDHLFANNAPSLREFVPTQIYFSPGAPWLSNVRSVSFTSPVSLHKVFQAIEQIPLLERLNLEELQYSPNQSKLPHLSFPRLTVIVLSDLLFVCSQVLNHITPAPGCSLSLDALDRPNDLLTTSVLRGAQQALSKYLKLFYQSHTAAQISLQCCSVAFSFIDTTTRFGVDPAFFIVNLTFGPMTFTHASFLDSELTAFNDLVLAFTINSTRFPLARTLDLHLESPTLYTSFLASSDFSAIEALHTQESSLTTIRKLKDKKLNPHSKTFPYPFPALKTLRVTDIKEPRCPIKVLEVHPATTHPRLGYLQPFWRILDQEMTGMAVKVLSQEGDGREVVCRGVNAYRLFLEY</sequence>
<dbReference type="Gene3D" id="3.80.10.10">
    <property type="entry name" value="Ribonuclease Inhibitor"/>
    <property type="match status" value="1"/>
</dbReference>
<protein>
    <submittedName>
        <fullName evidence="1">Uncharacterized protein</fullName>
    </submittedName>
</protein>
<proteinExistence type="predicted"/>
<dbReference type="OrthoDB" id="3156934at2759"/>
<dbReference type="AlphaFoldDB" id="A0A067TMX2"/>
<name>A0A067TMX2_GALM3</name>
<evidence type="ECO:0000313" key="2">
    <source>
        <dbReference type="Proteomes" id="UP000027222"/>
    </source>
</evidence>
<organism evidence="1 2">
    <name type="scientific">Galerina marginata (strain CBS 339.88)</name>
    <dbReference type="NCBI Taxonomy" id="685588"/>
    <lineage>
        <taxon>Eukaryota</taxon>
        <taxon>Fungi</taxon>
        <taxon>Dikarya</taxon>
        <taxon>Basidiomycota</taxon>
        <taxon>Agaricomycotina</taxon>
        <taxon>Agaricomycetes</taxon>
        <taxon>Agaricomycetidae</taxon>
        <taxon>Agaricales</taxon>
        <taxon>Agaricineae</taxon>
        <taxon>Strophariaceae</taxon>
        <taxon>Galerina</taxon>
    </lineage>
</organism>